<gene>
    <name evidence="2" type="ORF">AWRI3578_g3666</name>
</gene>
<dbReference type="EMBL" id="LPNL01000009">
    <property type="protein sequence ID" value="OEJ81506.1"/>
    <property type="molecule type" value="Genomic_DNA"/>
</dbReference>
<feature type="compositionally biased region" description="Acidic residues" evidence="1">
    <location>
        <begin position="50"/>
        <end position="64"/>
    </location>
</feature>
<accession>A0A1E5R3L4</accession>
<sequence>MEDIREQQIQELEILQTIYPDEFVITPNLTDYTLNKGDNDYEQIDGPLLSDDESDSEDEESDYEQEEIDWSLYSLENHPNPLIFEIKGLKIDFVPPENSQYTIDSIENNLVHKVNLKYKLPLEYLNDPEVVPYLKIKPYVEYNDEYIQSKYDEEDDDEGHNGVVFDDDGDVIDKDGVDIAFNCHIRNSTFFNMLIGEETKDMTDLDNYDVVSWKSEMIDNYMLGGTPMLFNIISYLKENFEAGLTKQLSNFDQIHQEKLNKKLEIQNAKFKGTPVTKDNFAEWRLKFREEMNLDQRDQERKKLLHAGRLTGKEIFEKGLAKEDQEDD</sequence>
<dbReference type="AlphaFoldDB" id="A0A1E5R3L4"/>
<evidence type="ECO:0000256" key="1">
    <source>
        <dbReference type="SAM" id="MobiDB-lite"/>
    </source>
</evidence>
<dbReference type="Proteomes" id="UP000095605">
    <property type="component" value="Unassembled WGS sequence"/>
</dbReference>
<organism evidence="2 3">
    <name type="scientific">Hanseniaspora opuntiae</name>
    <dbReference type="NCBI Taxonomy" id="211096"/>
    <lineage>
        <taxon>Eukaryota</taxon>
        <taxon>Fungi</taxon>
        <taxon>Dikarya</taxon>
        <taxon>Ascomycota</taxon>
        <taxon>Saccharomycotina</taxon>
        <taxon>Saccharomycetes</taxon>
        <taxon>Saccharomycodales</taxon>
        <taxon>Saccharomycodaceae</taxon>
        <taxon>Hanseniaspora</taxon>
    </lineage>
</organism>
<feature type="region of interest" description="Disordered" evidence="1">
    <location>
        <begin position="34"/>
        <end position="64"/>
    </location>
</feature>
<dbReference type="OrthoDB" id="277175at2759"/>
<protein>
    <submittedName>
        <fullName evidence="2">Protein GIR2</fullName>
    </submittedName>
</protein>
<reference evidence="3" key="1">
    <citation type="journal article" date="2016" name="Genome Announc.">
        <title>Genome sequences of three species of Hanseniaspora isolated from spontaneous wine fermentations.</title>
        <authorList>
            <person name="Sternes P.R."/>
            <person name="Lee D."/>
            <person name="Kutyna D.R."/>
            <person name="Borneman A.R."/>
        </authorList>
    </citation>
    <scope>NUCLEOTIDE SEQUENCE [LARGE SCALE GENOMIC DNA]</scope>
    <source>
        <strain evidence="3">AWRI3578</strain>
    </source>
</reference>
<dbReference type="PANTHER" id="PTHR12292">
    <property type="entry name" value="RWD DOMAIN-CONTAINING PROTEIN"/>
    <property type="match status" value="1"/>
</dbReference>
<keyword evidence="3" id="KW-1185">Reference proteome</keyword>
<proteinExistence type="predicted"/>
<comment type="caution">
    <text evidence="2">The sequence shown here is derived from an EMBL/GenBank/DDBJ whole genome shotgun (WGS) entry which is preliminary data.</text>
</comment>
<name>A0A1E5R3L4_9ASCO</name>
<evidence type="ECO:0000313" key="3">
    <source>
        <dbReference type="Proteomes" id="UP000095605"/>
    </source>
</evidence>
<dbReference type="InterPro" id="IPR040213">
    <property type="entry name" value="GIR2-like"/>
</dbReference>
<evidence type="ECO:0000313" key="2">
    <source>
        <dbReference type="EMBL" id="OEJ81506.1"/>
    </source>
</evidence>